<dbReference type="GO" id="GO:1990166">
    <property type="term" value="P:protein localization to site of double-strand break"/>
    <property type="evidence" value="ECO:0007669"/>
    <property type="project" value="TreeGrafter"/>
</dbReference>
<dbReference type="SMART" id="SM00292">
    <property type="entry name" value="BRCT"/>
    <property type="match status" value="1"/>
</dbReference>
<dbReference type="FunFam" id="3.40.50.10190:FF:000018">
    <property type="entry name" value="DNA topoisomerase 2-binding protein 1"/>
    <property type="match status" value="1"/>
</dbReference>
<feature type="domain" description="BRCT" evidence="9">
    <location>
        <begin position="60"/>
        <end position="139"/>
    </location>
</feature>
<dbReference type="InterPro" id="IPR042479">
    <property type="entry name" value="Slf1"/>
</dbReference>
<dbReference type="OrthoDB" id="273147at2759"/>
<dbReference type="InterPro" id="IPR057595">
    <property type="entry name" value="TopB1_SLF1_BRCT"/>
</dbReference>
<gene>
    <name evidence="10" type="ORF">chiPu_0006018</name>
</gene>
<evidence type="ECO:0000256" key="1">
    <source>
        <dbReference type="ARBA" id="ARBA00004123"/>
    </source>
</evidence>
<evidence type="ECO:0000256" key="8">
    <source>
        <dbReference type="ARBA" id="ARBA00023242"/>
    </source>
</evidence>
<sequence>MLFVETTGIVGGFARNSQFKSAREVTFLSAFLERQLFIHSLISIDRCNLFSTWVREVQMAGLPQNPIIQLTGFKHFEKRALVELLSHLDCIYFCEQEYKQQCTHMIASKPSRSEKFLAACAAGKWVLTQDYIIDSAKDGRWLNEIQYEWGYKIQSISQYPVPMESAPKMWREELARSSRPGVFHNWKVVLLINDESRRNIFKRVLHAGKATVYHRPRRCCEITHVLTENQNYTMERLKNTYKAPYFPVEYIGQFILEPFCSPMSTKDVRISSADFLDVDHLPSSPFLNSTLNVSQISCPNSVSFKEVKPEESSVATDFKHKLQMCLSSPETIRSKYAPSGTGCCLYNSTTKHHQIQAMIFPGVTTNRIEGILEGQFYMEALKEIRFHLSSNFFPPAYLLQSLLQQILEGNVDMNFLCEFISIMETLIIHHPPWQQSSIVSYYLGILQCSSCKKGTFFLLESLARSCVDEKEPCHWSSNQQLSISKLKPLYTLLLKYYFDLFEAELEALNKSCYENTNFGASRTIPPSVLAVVFLEYSDVMTNPVAVLLDCVLQATRAVVKKPNDRHLCETAYILHGILGVVVEYRLLINRLRGRSLSGRAWDDLQFYIPVHCQDYNQEEIEMLFKLMPSPWLQMFTAHAMYKQICYDNGIEISEKSFSLHQIISSFLIPLGRFGSCRKAMVKDPKGKKMGHWPCPQPLRPSLTLTSDRQKHVETLTIPNNQILPRRNSPKSKETKIESSNVNQNGANLLQQQHCLGKTSLDCPNAKEGLCTIPEVRIEDIAEGQFGNFNKYINSSQTELSVYLWSILLKNYIENHNLPLIYRIVNDLPLSTVQFVDNRFENLKDYFPEQLMVQYAEDVKAFKELPKYIQQLFVNLRSGSLALGVNAQLLLLHIESIFTNS</sequence>
<keyword evidence="6" id="KW-0234">DNA repair</keyword>
<comment type="caution">
    <text evidence="10">The sequence shown here is derived from an EMBL/GenBank/DDBJ whole genome shotgun (WGS) entry which is preliminary data.</text>
</comment>
<dbReference type="InterPro" id="IPR001357">
    <property type="entry name" value="BRCT_dom"/>
</dbReference>
<dbReference type="STRING" id="137246.A0A401SB43"/>
<dbReference type="Gene3D" id="3.40.50.10190">
    <property type="entry name" value="BRCT domain"/>
    <property type="match status" value="2"/>
</dbReference>
<dbReference type="SUPFAM" id="SSF52113">
    <property type="entry name" value="BRCT domain"/>
    <property type="match status" value="1"/>
</dbReference>
<dbReference type="PANTHER" id="PTHR46677">
    <property type="entry name" value="SMC5-SMC6 COMPLEX LOCALIZATION FACTOR PROTEIN 1"/>
    <property type="match status" value="1"/>
</dbReference>
<proteinExistence type="predicted"/>
<dbReference type="PANTHER" id="PTHR46677:SF1">
    <property type="entry name" value="SMC5-SMC6 COMPLEX LOCALIZATION FACTOR PROTEIN 1"/>
    <property type="match status" value="1"/>
</dbReference>
<dbReference type="AlphaFoldDB" id="A0A401SB43"/>
<evidence type="ECO:0000256" key="2">
    <source>
        <dbReference type="ARBA" id="ARBA00004300"/>
    </source>
</evidence>
<organism evidence="10 11">
    <name type="scientific">Chiloscyllium punctatum</name>
    <name type="common">Brownbanded bambooshark</name>
    <name type="synonym">Hemiscyllium punctatum</name>
    <dbReference type="NCBI Taxonomy" id="137246"/>
    <lineage>
        <taxon>Eukaryota</taxon>
        <taxon>Metazoa</taxon>
        <taxon>Chordata</taxon>
        <taxon>Craniata</taxon>
        <taxon>Vertebrata</taxon>
        <taxon>Chondrichthyes</taxon>
        <taxon>Elasmobranchii</taxon>
        <taxon>Galeomorphii</taxon>
        <taxon>Galeoidea</taxon>
        <taxon>Orectolobiformes</taxon>
        <taxon>Hemiscylliidae</taxon>
        <taxon>Chiloscyllium</taxon>
    </lineage>
</organism>
<keyword evidence="7" id="KW-0206">Cytoskeleton</keyword>
<comment type="subcellular location">
    <subcellularLocation>
        <location evidence="2">Cytoplasm</location>
        <location evidence="2">Cytoskeleton</location>
        <location evidence="2">Microtubule organizing center</location>
        <location evidence="2">Centrosome</location>
    </subcellularLocation>
    <subcellularLocation>
        <location evidence="1">Nucleus</location>
    </subcellularLocation>
</comment>
<dbReference type="GO" id="GO:2000781">
    <property type="term" value="P:positive regulation of double-strand break repair"/>
    <property type="evidence" value="ECO:0007669"/>
    <property type="project" value="InterPro"/>
</dbReference>
<dbReference type="OMA" id="QCTHMIA"/>
<evidence type="ECO:0000256" key="4">
    <source>
        <dbReference type="ARBA" id="ARBA00022737"/>
    </source>
</evidence>
<keyword evidence="8" id="KW-0539">Nucleus</keyword>
<evidence type="ECO:0000256" key="7">
    <source>
        <dbReference type="ARBA" id="ARBA00023212"/>
    </source>
</evidence>
<dbReference type="GO" id="GO:0005813">
    <property type="term" value="C:centrosome"/>
    <property type="evidence" value="ECO:0007669"/>
    <property type="project" value="UniProtKB-SubCell"/>
</dbReference>
<keyword evidence="3" id="KW-0963">Cytoplasm</keyword>
<reference evidence="10 11" key="1">
    <citation type="journal article" date="2018" name="Nat. Ecol. Evol.">
        <title>Shark genomes provide insights into elasmobranch evolution and the origin of vertebrates.</title>
        <authorList>
            <person name="Hara Y"/>
            <person name="Yamaguchi K"/>
            <person name="Onimaru K"/>
            <person name="Kadota M"/>
            <person name="Koyanagi M"/>
            <person name="Keeley SD"/>
            <person name="Tatsumi K"/>
            <person name="Tanaka K"/>
            <person name="Motone F"/>
            <person name="Kageyama Y"/>
            <person name="Nozu R"/>
            <person name="Adachi N"/>
            <person name="Nishimura O"/>
            <person name="Nakagawa R"/>
            <person name="Tanegashima C"/>
            <person name="Kiyatake I"/>
            <person name="Matsumoto R"/>
            <person name="Murakumo K"/>
            <person name="Nishida K"/>
            <person name="Terakita A"/>
            <person name="Kuratani S"/>
            <person name="Sato K"/>
            <person name="Hyodo S Kuraku.S."/>
        </authorList>
    </citation>
    <scope>NUCLEOTIDE SEQUENCE [LARGE SCALE GENOMIC DNA]</scope>
</reference>
<keyword evidence="5" id="KW-0227">DNA damage</keyword>
<name>A0A401SB43_CHIPU</name>
<evidence type="ECO:0000256" key="3">
    <source>
        <dbReference type="ARBA" id="ARBA00022490"/>
    </source>
</evidence>
<evidence type="ECO:0000313" key="11">
    <source>
        <dbReference type="Proteomes" id="UP000287033"/>
    </source>
</evidence>
<dbReference type="Pfam" id="PF16770">
    <property type="entry name" value="RTT107_BRCT_5"/>
    <property type="match status" value="1"/>
</dbReference>
<dbReference type="Pfam" id="PF23294">
    <property type="entry name" value="BRCT_TopB1_SLF1"/>
    <property type="match status" value="1"/>
</dbReference>
<dbReference type="GO" id="GO:0035861">
    <property type="term" value="C:site of double-strand break"/>
    <property type="evidence" value="ECO:0007669"/>
    <property type="project" value="TreeGrafter"/>
</dbReference>
<dbReference type="EMBL" id="BEZZ01000170">
    <property type="protein sequence ID" value="GCC27593.1"/>
    <property type="molecule type" value="Genomic_DNA"/>
</dbReference>
<accession>A0A401SB43</accession>
<dbReference type="GO" id="GO:0005634">
    <property type="term" value="C:nucleus"/>
    <property type="evidence" value="ECO:0007669"/>
    <property type="project" value="UniProtKB-SubCell"/>
</dbReference>
<keyword evidence="11" id="KW-1185">Reference proteome</keyword>
<evidence type="ECO:0000313" key="10">
    <source>
        <dbReference type="EMBL" id="GCC27593.1"/>
    </source>
</evidence>
<dbReference type="InterPro" id="IPR036420">
    <property type="entry name" value="BRCT_dom_sf"/>
</dbReference>
<evidence type="ECO:0000256" key="5">
    <source>
        <dbReference type="ARBA" id="ARBA00022763"/>
    </source>
</evidence>
<keyword evidence="4" id="KW-0677">Repeat</keyword>
<evidence type="ECO:0000256" key="6">
    <source>
        <dbReference type="ARBA" id="ARBA00023204"/>
    </source>
</evidence>
<dbReference type="GO" id="GO:0006281">
    <property type="term" value="P:DNA repair"/>
    <property type="evidence" value="ECO:0007669"/>
    <property type="project" value="UniProtKB-KW"/>
</dbReference>
<dbReference type="Proteomes" id="UP000287033">
    <property type="component" value="Unassembled WGS sequence"/>
</dbReference>
<protein>
    <recommendedName>
        <fullName evidence="9">BRCT domain-containing protein</fullName>
    </recommendedName>
</protein>
<evidence type="ECO:0000259" key="9">
    <source>
        <dbReference type="SMART" id="SM00292"/>
    </source>
</evidence>